<accession>A0AAW4NPY0</accession>
<dbReference type="Proteomes" id="UP001196873">
    <property type="component" value="Unassembled WGS sequence"/>
</dbReference>
<organism evidence="2 3">
    <name type="scientific">Segatella salivae</name>
    <dbReference type="NCBI Taxonomy" id="228604"/>
    <lineage>
        <taxon>Bacteria</taxon>
        <taxon>Pseudomonadati</taxon>
        <taxon>Bacteroidota</taxon>
        <taxon>Bacteroidia</taxon>
        <taxon>Bacteroidales</taxon>
        <taxon>Prevotellaceae</taxon>
        <taxon>Segatella</taxon>
    </lineage>
</organism>
<feature type="region of interest" description="Disordered" evidence="1">
    <location>
        <begin position="28"/>
        <end position="54"/>
    </location>
</feature>
<proteinExistence type="predicted"/>
<name>A0AAW4NPY0_9BACT</name>
<reference evidence="2" key="1">
    <citation type="submission" date="2021-07" db="EMBL/GenBank/DDBJ databases">
        <title>Genomic diversity and antimicrobial resistance of Prevotella spp. isolated from chronic lung disease airways.</title>
        <authorList>
            <person name="Webb K.A."/>
            <person name="Olagoke O.S."/>
            <person name="Baird T."/>
            <person name="Neill J."/>
            <person name="Pham A."/>
            <person name="Wells T.J."/>
            <person name="Ramsay K.A."/>
            <person name="Bell S.C."/>
            <person name="Sarovich D.S."/>
            <person name="Price E.P."/>
        </authorList>
    </citation>
    <scope>NUCLEOTIDE SEQUENCE</scope>
    <source>
        <strain evidence="2">SCHI0047.S.3</strain>
    </source>
</reference>
<sequence>MKKKYYAPLITVTEVVLEQGFLMDSAHGASHEGFSESTNPPPHVDDGTDDDSPF</sequence>
<dbReference type="EMBL" id="JAHXRF010000007">
    <property type="protein sequence ID" value="MBW4865497.1"/>
    <property type="molecule type" value="Genomic_DNA"/>
</dbReference>
<evidence type="ECO:0000256" key="1">
    <source>
        <dbReference type="SAM" id="MobiDB-lite"/>
    </source>
</evidence>
<evidence type="ECO:0000313" key="3">
    <source>
        <dbReference type="Proteomes" id="UP001196873"/>
    </source>
</evidence>
<evidence type="ECO:0000313" key="2">
    <source>
        <dbReference type="EMBL" id="MBW4865497.1"/>
    </source>
</evidence>
<gene>
    <name evidence="2" type="ORF">KZY68_05595</name>
</gene>
<keyword evidence="2" id="KW-0238">DNA-binding</keyword>
<dbReference type="AlphaFoldDB" id="A0AAW4NPY0"/>
<comment type="caution">
    <text evidence="2">The sequence shown here is derived from an EMBL/GenBank/DDBJ whole genome shotgun (WGS) entry which is preliminary data.</text>
</comment>
<dbReference type="GO" id="GO:0003677">
    <property type="term" value="F:DNA binding"/>
    <property type="evidence" value="ECO:0007669"/>
    <property type="project" value="UniProtKB-KW"/>
</dbReference>
<dbReference type="RefSeq" id="WP_219424950.1">
    <property type="nucleotide sequence ID" value="NZ_JAHXCR010000001.1"/>
</dbReference>
<protein>
    <submittedName>
        <fullName evidence="2">Single-stranded DNA-binding protein</fullName>
    </submittedName>
</protein>